<name>A0A409WSY8_9AGAR</name>
<dbReference type="OrthoDB" id="3041043at2759"/>
<keyword evidence="2" id="KW-1185">Reference proteome</keyword>
<organism evidence="1 2">
    <name type="scientific">Gymnopilus dilepis</name>
    <dbReference type="NCBI Taxonomy" id="231916"/>
    <lineage>
        <taxon>Eukaryota</taxon>
        <taxon>Fungi</taxon>
        <taxon>Dikarya</taxon>
        <taxon>Basidiomycota</taxon>
        <taxon>Agaricomycotina</taxon>
        <taxon>Agaricomycetes</taxon>
        <taxon>Agaricomycetidae</taxon>
        <taxon>Agaricales</taxon>
        <taxon>Agaricineae</taxon>
        <taxon>Hymenogastraceae</taxon>
        <taxon>Gymnopilus</taxon>
    </lineage>
</organism>
<dbReference type="InParanoid" id="A0A409WSY8"/>
<dbReference type="AlphaFoldDB" id="A0A409WSY8"/>
<dbReference type="EMBL" id="NHYE01004845">
    <property type="protein sequence ID" value="PPQ81645.1"/>
    <property type="molecule type" value="Genomic_DNA"/>
</dbReference>
<reference evidence="1 2" key="1">
    <citation type="journal article" date="2018" name="Evol. Lett.">
        <title>Horizontal gene cluster transfer increased hallucinogenic mushroom diversity.</title>
        <authorList>
            <person name="Reynolds H.T."/>
            <person name="Vijayakumar V."/>
            <person name="Gluck-Thaler E."/>
            <person name="Korotkin H.B."/>
            <person name="Matheny P.B."/>
            <person name="Slot J.C."/>
        </authorList>
    </citation>
    <scope>NUCLEOTIDE SEQUENCE [LARGE SCALE GENOMIC DNA]</scope>
    <source>
        <strain evidence="1 2">SRW20</strain>
    </source>
</reference>
<dbReference type="Proteomes" id="UP000284706">
    <property type="component" value="Unassembled WGS sequence"/>
</dbReference>
<evidence type="ECO:0000313" key="1">
    <source>
        <dbReference type="EMBL" id="PPQ81645.1"/>
    </source>
</evidence>
<accession>A0A409WSY8</accession>
<comment type="caution">
    <text evidence="1">The sequence shown here is derived from an EMBL/GenBank/DDBJ whole genome shotgun (WGS) entry which is preliminary data.</text>
</comment>
<evidence type="ECO:0008006" key="3">
    <source>
        <dbReference type="Google" id="ProtNLM"/>
    </source>
</evidence>
<proteinExistence type="predicted"/>
<protein>
    <recommendedName>
        <fullName evidence="3">F-box domain-containing protein</fullName>
    </recommendedName>
</protein>
<sequence length="256" mass="29930">MKPPTIPVDATFFSSIACLPDAVIYRLFSFVQLEQLILLSKTCWLTRYLVRFYSIRAWSFYGFFRRWFTDSRAFQRMLERTRAVISGSQVVQFFDRAYYPESDLDIYVQYGFRLGGVSRRSSSGPITRILNLEKDETLWDGTTIRKRIQIIGLDVQPLNHILFEFHSTAVMNFMTANVAVSVFPKLTFIDRMSLALKAPKKKNSIDEKLPWQDKYRDRGFHMVHEGPTSFLETRLGRRSAVDCKSWKMPLGRESFV</sequence>
<evidence type="ECO:0000313" key="2">
    <source>
        <dbReference type="Proteomes" id="UP000284706"/>
    </source>
</evidence>
<gene>
    <name evidence="1" type="ORF">CVT26_013896</name>
</gene>